<dbReference type="GO" id="GO:0007623">
    <property type="term" value="P:circadian rhythm"/>
    <property type="evidence" value="ECO:0007669"/>
    <property type="project" value="InterPro"/>
</dbReference>
<dbReference type="Proteomes" id="UP000298416">
    <property type="component" value="Unassembled WGS sequence"/>
</dbReference>
<reference evidence="2" key="1">
    <citation type="submission" date="2018-01" db="EMBL/GenBank/DDBJ databases">
        <authorList>
            <person name="Mao J.F."/>
        </authorList>
    </citation>
    <scope>NUCLEOTIDE SEQUENCE</scope>
    <source>
        <strain evidence="2">Huo1</strain>
        <tissue evidence="2">Leaf</tissue>
    </source>
</reference>
<dbReference type="PANTHER" id="PTHR33334:SF10">
    <property type="entry name" value="PROTEIN LNK4"/>
    <property type="match status" value="1"/>
</dbReference>
<evidence type="ECO:0000313" key="3">
    <source>
        <dbReference type="Proteomes" id="UP000298416"/>
    </source>
</evidence>
<protein>
    <submittedName>
        <fullName evidence="2">Uncharacterized protein</fullName>
    </submittedName>
</protein>
<comment type="caution">
    <text evidence="2">The sequence shown here is derived from an EMBL/GenBank/DDBJ whole genome shotgun (WGS) entry which is preliminary data.</text>
</comment>
<evidence type="ECO:0000256" key="1">
    <source>
        <dbReference type="SAM" id="MobiDB-lite"/>
    </source>
</evidence>
<dbReference type="GO" id="GO:0006355">
    <property type="term" value="P:regulation of DNA-templated transcription"/>
    <property type="evidence" value="ECO:0007669"/>
    <property type="project" value="InterPro"/>
</dbReference>
<proteinExistence type="predicted"/>
<sequence>MCVIHKPGHGVVLWQRQRRCDSPEDEEGLRSWGDRWPSWVGNCNSSSEVEQLHHPIILSSQQSDDWDVHLKDLPKIQEADDIFFDSLFKVGEGSENIAQTSSWNDAMTFDFGDYVRDTTSTPHFSHQQELEAEIRMFEQQSDQCEDTNEYISMDESALLELQNLTQQLAETTRVCFRDSLYRLAENSRYQTECSQNGKQDMYNCKSMSSSGPSRSHESNSEDMKSIDRTVATLLFTTMQLCNSTSTTSDVEYKANSYWCDPCSSALSLPGGDAEVPTFD</sequence>
<accession>A0A8X8YVM0</accession>
<feature type="compositionally biased region" description="Basic and acidic residues" evidence="1">
    <location>
        <begin position="214"/>
        <end position="223"/>
    </location>
</feature>
<feature type="region of interest" description="Disordered" evidence="1">
    <location>
        <begin position="201"/>
        <end position="223"/>
    </location>
</feature>
<reference evidence="2" key="2">
    <citation type="submission" date="2020-08" db="EMBL/GenBank/DDBJ databases">
        <title>Plant Genome Project.</title>
        <authorList>
            <person name="Zhang R.-G."/>
        </authorList>
    </citation>
    <scope>NUCLEOTIDE SEQUENCE</scope>
    <source>
        <strain evidence="2">Huo1</strain>
        <tissue evidence="2">Leaf</tissue>
    </source>
</reference>
<dbReference type="EMBL" id="PNBA02000498">
    <property type="protein sequence ID" value="KAG6383591.1"/>
    <property type="molecule type" value="Genomic_DNA"/>
</dbReference>
<dbReference type="AlphaFoldDB" id="A0A8X8YVM0"/>
<name>A0A8X8YVM0_SALSN</name>
<keyword evidence="3" id="KW-1185">Reference proteome</keyword>
<dbReference type="PANTHER" id="PTHR33334">
    <property type="entry name" value="PROTEIN LNK1"/>
    <property type="match status" value="1"/>
</dbReference>
<dbReference type="InterPro" id="IPR039928">
    <property type="entry name" value="LNK"/>
</dbReference>
<organism evidence="2">
    <name type="scientific">Salvia splendens</name>
    <name type="common">Scarlet sage</name>
    <dbReference type="NCBI Taxonomy" id="180675"/>
    <lineage>
        <taxon>Eukaryota</taxon>
        <taxon>Viridiplantae</taxon>
        <taxon>Streptophyta</taxon>
        <taxon>Embryophyta</taxon>
        <taxon>Tracheophyta</taxon>
        <taxon>Spermatophyta</taxon>
        <taxon>Magnoliopsida</taxon>
        <taxon>eudicotyledons</taxon>
        <taxon>Gunneridae</taxon>
        <taxon>Pentapetalae</taxon>
        <taxon>asterids</taxon>
        <taxon>lamiids</taxon>
        <taxon>Lamiales</taxon>
        <taxon>Lamiaceae</taxon>
        <taxon>Nepetoideae</taxon>
        <taxon>Mentheae</taxon>
        <taxon>Salviinae</taxon>
        <taxon>Salvia</taxon>
        <taxon>Salvia subgen. Calosphace</taxon>
        <taxon>core Calosphace</taxon>
    </lineage>
</organism>
<evidence type="ECO:0000313" key="2">
    <source>
        <dbReference type="EMBL" id="KAG6383591.1"/>
    </source>
</evidence>
<gene>
    <name evidence="2" type="ORF">SASPL_156647</name>
</gene>